<dbReference type="SUPFAM" id="SSF53448">
    <property type="entry name" value="Nucleotide-diphospho-sugar transferases"/>
    <property type="match status" value="1"/>
</dbReference>
<sequence>MQSRAMSGGGLNQGVSLLTIIVPTFNEGNNPVVLSQAVCEAMKTVSRHDFEILFVDDSTDETPQVLERLSRANPRIRVIHREKERGLGSALVRGFHEARGEWLAVMDGDLQHPPALLPRMLAQADEGMDLIVPSRFIPGGSDGGLFLHRKLVSLVARGLAWLLLPRTRPFSDPTGGFFMLRREVLSGWSFDGGSWKILIEIMVRGNFSRVAEIPYHFRARDLGTSKMTAAAQIDYIRHLLRLRKIGDPDDRPSVSVKRMTP</sequence>
<keyword evidence="6" id="KW-1185">Reference proteome</keyword>
<evidence type="ECO:0000313" key="5">
    <source>
        <dbReference type="EMBL" id="EES51658.1"/>
    </source>
</evidence>
<dbReference type="EMBL" id="GG693887">
    <property type="protein sequence ID" value="EES51658.1"/>
    <property type="molecule type" value="Genomic_DNA"/>
</dbReference>
<gene>
    <name evidence="5" type="ORF">UBAL3_95680096</name>
</gene>
<accession>C6I0K3</accession>
<dbReference type="GO" id="GO:0004582">
    <property type="term" value="F:dolichyl-phosphate beta-D-mannosyltransferase activity"/>
    <property type="evidence" value="ECO:0007669"/>
    <property type="project" value="InterPro"/>
</dbReference>
<feature type="domain" description="Glycosyltransferase 2-like" evidence="4">
    <location>
        <begin position="19"/>
        <end position="185"/>
    </location>
</feature>
<dbReference type="Proteomes" id="UP000009374">
    <property type="component" value="Unassembled WGS sequence"/>
</dbReference>
<keyword evidence="3 5" id="KW-0808">Transferase</keyword>
<dbReference type="GO" id="GO:0006488">
    <property type="term" value="P:dolichol-linked oligosaccharide biosynthetic process"/>
    <property type="evidence" value="ECO:0007669"/>
    <property type="project" value="TreeGrafter"/>
</dbReference>
<dbReference type="AlphaFoldDB" id="C6I0K3"/>
<dbReference type="Pfam" id="PF00535">
    <property type="entry name" value="Glycos_transf_2"/>
    <property type="match status" value="1"/>
</dbReference>
<dbReference type="InterPro" id="IPR001173">
    <property type="entry name" value="Glyco_trans_2-like"/>
</dbReference>
<dbReference type="InterPro" id="IPR029044">
    <property type="entry name" value="Nucleotide-diphossugar_trans"/>
</dbReference>
<evidence type="ECO:0000256" key="2">
    <source>
        <dbReference type="ARBA" id="ARBA00022676"/>
    </source>
</evidence>
<proteinExistence type="inferred from homology"/>
<protein>
    <submittedName>
        <fullName evidence="5">Glycosyl transferase, family 2</fullName>
    </submittedName>
</protein>
<evidence type="ECO:0000259" key="4">
    <source>
        <dbReference type="Pfam" id="PF00535"/>
    </source>
</evidence>
<organism evidence="5 6">
    <name type="scientific">Leptospirillum ferrodiazotrophum</name>
    <dbReference type="NCBI Taxonomy" id="412449"/>
    <lineage>
        <taxon>Bacteria</taxon>
        <taxon>Pseudomonadati</taxon>
        <taxon>Nitrospirota</taxon>
        <taxon>Nitrospiria</taxon>
        <taxon>Nitrospirales</taxon>
        <taxon>Nitrospiraceae</taxon>
        <taxon>Leptospirillum</taxon>
    </lineage>
</organism>
<dbReference type="GO" id="GO:0006506">
    <property type="term" value="P:GPI anchor biosynthetic process"/>
    <property type="evidence" value="ECO:0007669"/>
    <property type="project" value="TreeGrafter"/>
</dbReference>
<reference evidence="5 6" key="1">
    <citation type="journal article" date="2009" name="Appl. Environ. Microbiol.">
        <title>Community genomic and proteomic analyses of chemoautotrophic iron-oxidizing "Leptospirillum rubarum" (Group II) and "Leptospirillum ferrodiazotrophum" (Group III) bacteria in acid mine drainage biofilms.</title>
        <authorList>
            <person name="Goltsman D.S."/>
            <person name="Denef V.J."/>
            <person name="Singer S.W."/>
            <person name="VerBerkmoes N.C."/>
            <person name="Lefsrud M."/>
            <person name="Mueller R.S."/>
            <person name="Dick G.J."/>
            <person name="Sun C.L."/>
            <person name="Wheeler K.E."/>
            <person name="Zemla A."/>
            <person name="Baker B.J."/>
            <person name="Hauser L."/>
            <person name="Land M."/>
            <person name="Shah M.B."/>
            <person name="Thelen M.P."/>
            <person name="Hettich R.L."/>
            <person name="Banfield J.F."/>
        </authorList>
    </citation>
    <scope>NUCLEOTIDE SEQUENCE [LARGE SCALE GENOMIC DNA]</scope>
</reference>
<comment type="similarity">
    <text evidence="1">Belongs to the glycosyltransferase 2 family.</text>
</comment>
<evidence type="ECO:0000256" key="1">
    <source>
        <dbReference type="ARBA" id="ARBA00006739"/>
    </source>
</evidence>
<name>C6I0K3_9BACT</name>
<evidence type="ECO:0000256" key="3">
    <source>
        <dbReference type="ARBA" id="ARBA00022679"/>
    </source>
</evidence>
<dbReference type="CDD" id="cd06442">
    <property type="entry name" value="DPM1_like"/>
    <property type="match status" value="1"/>
</dbReference>
<keyword evidence="2" id="KW-0328">Glycosyltransferase</keyword>
<dbReference type="PANTHER" id="PTHR43398:SF1">
    <property type="entry name" value="DOLICHOL-PHOSPHATE MANNOSYLTRANSFERASE SUBUNIT 1"/>
    <property type="match status" value="1"/>
</dbReference>
<evidence type="ECO:0000313" key="6">
    <source>
        <dbReference type="Proteomes" id="UP000009374"/>
    </source>
</evidence>
<dbReference type="InterPro" id="IPR039528">
    <property type="entry name" value="DPM1-like"/>
</dbReference>
<dbReference type="PANTHER" id="PTHR43398">
    <property type="entry name" value="DOLICHOL-PHOSPHATE MANNOSYLTRANSFERASE SUBUNIT 1"/>
    <property type="match status" value="1"/>
</dbReference>
<dbReference type="GO" id="GO:0016020">
    <property type="term" value="C:membrane"/>
    <property type="evidence" value="ECO:0007669"/>
    <property type="project" value="GOC"/>
</dbReference>
<dbReference type="GO" id="GO:0035269">
    <property type="term" value="P:protein O-linked glycosylation via mannose"/>
    <property type="evidence" value="ECO:0007669"/>
    <property type="project" value="TreeGrafter"/>
</dbReference>
<dbReference type="Gene3D" id="3.90.550.10">
    <property type="entry name" value="Spore Coat Polysaccharide Biosynthesis Protein SpsA, Chain A"/>
    <property type="match status" value="1"/>
</dbReference>